<evidence type="ECO:0000256" key="2">
    <source>
        <dbReference type="ARBA" id="ARBA00012438"/>
    </source>
</evidence>
<feature type="transmembrane region" description="Helical" evidence="10">
    <location>
        <begin position="104"/>
        <end position="122"/>
    </location>
</feature>
<organism evidence="14 15">
    <name type="scientific">Curtobacterium oceanosedimentum</name>
    <dbReference type="NCBI Taxonomy" id="465820"/>
    <lineage>
        <taxon>Bacteria</taxon>
        <taxon>Bacillati</taxon>
        <taxon>Actinomycetota</taxon>
        <taxon>Actinomycetes</taxon>
        <taxon>Micrococcales</taxon>
        <taxon>Microbacteriaceae</taxon>
        <taxon>Curtobacterium</taxon>
    </lineage>
</organism>
<dbReference type="PANTHER" id="PTHR24421:SF10">
    <property type="entry name" value="NITRATE_NITRITE SENSOR PROTEIN NARQ"/>
    <property type="match status" value="1"/>
</dbReference>
<keyword evidence="4" id="KW-0808">Transferase</keyword>
<dbReference type="SUPFAM" id="SSF55874">
    <property type="entry name" value="ATPase domain of HSP90 chaperone/DNA topoisomerase II/histidine kinase"/>
    <property type="match status" value="1"/>
</dbReference>
<protein>
    <recommendedName>
        <fullName evidence="2">histidine kinase</fullName>
        <ecNumber evidence="2">2.7.13.3</ecNumber>
    </recommendedName>
</protein>
<evidence type="ECO:0000256" key="5">
    <source>
        <dbReference type="ARBA" id="ARBA00022741"/>
    </source>
</evidence>
<dbReference type="GO" id="GO:0046983">
    <property type="term" value="F:protein dimerization activity"/>
    <property type="evidence" value="ECO:0007669"/>
    <property type="project" value="InterPro"/>
</dbReference>
<evidence type="ECO:0000256" key="7">
    <source>
        <dbReference type="ARBA" id="ARBA00022840"/>
    </source>
</evidence>
<keyword evidence="7" id="KW-0067">ATP-binding</keyword>
<dbReference type="Gene3D" id="1.20.5.1930">
    <property type="match status" value="1"/>
</dbReference>
<dbReference type="Pfam" id="PF02518">
    <property type="entry name" value="HATPase_c"/>
    <property type="match status" value="1"/>
</dbReference>
<dbReference type="PATRIC" id="fig|465820.4.peg.113"/>
<feature type="domain" description="Signal transduction histidine kinase subgroup 3 dimerisation and phosphoacceptor" evidence="12">
    <location>
        <begin position="208"/>
        <end position="267"/>
    </location>
</feature>
<dbReference type="Gene3D" id="3.30.565.10">
    <property type="entry name" value="Histidine kinase-like ATPase, C-terminal domain"/>
    <property type="match status" value="1"/>
</dbReference>
<feature type="region of interest" description="Disordered" evidence="9">
    <location>
        <begin position="379"/>
        <end position="399"/>
    </location>
</feature>
<evidence type="ECO:0000256" key="3">
    <source>
        <dbReference type="ARBA" id="ARBA00022553"/>
    </source>
</evidence>
<dbReference type="InterPro" id="IPR055558">
    <property type="entry name" value="DUF7134"/>
</dbReference>
<keyword evidence="8" id="KW-0902">Two-component regulatory system</keyword>
<evidence type="ECO:0000256" key="9">
    <source>
        <dbReference type="SAM" id="MobiDB-lite"/>
    </source>
</evidence>
<name>A0A147DUE0_9MICO</name>
<dbReference type="AlphaFoldDB" id="A0A147DUE0"/>
<comment type="catalytic activity">
    <reaction evidence="1">
        <text>ATP + protein L-histidine = ADP + protein N-phospho-L-histidine.</text>
        <dbReference type="EC" id="2.7.13.3"/>
    </reaction>
</comment>
<evidence type="ECO:0000256" key="10">
    <source>
        <dbReference type="SAM" id="Phobius"/>
    </source>
</evidence>
<comment type="caution">
    <text evidence="14">The sequence shown here is derived from an EMBL/GenBank/DDBJ whole genome shotgun (WGS) entry which is preliminary data.</text>
</comment>
<keyword evidence="6" id="KW-0418">Kinase</keyword>
<feature type="domain" description="Histidine kinase/HSP90-like ATPase" evidence="11">
    <location>
        <begin position="311"/>
        <end position="415"/>
    </location>
</feature>
<proteinExistence type="predicted"/>
<keyword evidence="5" id="KW-0547">Nucleotide-binding</keyword>
<dbReference type="Pfam" id="PF07730">
    <property type="entry name" value="HisKA_3"/>
    <property type="match status" value="1"/>
</dbReference>
<evidence type="ECO:0000313" key="14">
    <source>
        <dbReference type="EMBL" id="KTR53815.1"/>
    </source>
</evidence>
<dbReference type="GO" id="GO:0005524">
    <property type="term" value="F:ATP binding"/>
    <property type="evidence" value="ECO:0007669"/>
    <property type="project" value="UniProtKB-KW"/>
</dbReference>
<dbReference type="PANTHER" id="PTHR24421">
    <property type="entry name" value="NITRATE/NITRITE SENSOR PROTEIN NARX-RELATED"/>
    <property type="match status" value="1"/>
</dbReference>
<dbReference type="OrthoDB" id="227596at2"/>
<sequence>MTDRRTFIRPVRGRSIVVDLVLAGCAALLFAAPIDLELEHASPLAVAVACVAIALRRTSPSSAMVATVALGLVQVAGGERPSLVDLAIAVVIGTVAVVGTRFEAVLAGLLAVVAGASASMYLSTTGYRYALLLNGPRDQVVLVLVAPALVLLSVWAAGLAGRAVRSQNAEAVRRADAEAAASRAEAVANRAEAVATRAVDEAEAERIRADIARDVHDVVGHSLAVIIAQADSVPFLDDEARIREVSATIASTARSSLVEVRQVLGHIDGSDTANDPTSFEEIVRGIRDAGVDVEHAVRGVARPLGAVHGTAARRVLQEMLTNALRHGAPGGAVEVRETWRSADLVLEVENAVPSRALPVGAGLGLEELAAAATGAVPTRAPVTGEQPTVSSTRGSGRGLTGMQARLTTIGGSFDAAVLDAVFVARARIPFDVRGGTTR</sequence>
<evidence type="ECO:0000256" key="4">
    <source>
        <dbReference type="ARBA" id="ARBA00022679"/>
    </source>
</evidence>
<dbReference type="InterPro" id="IPR036890">
    <property type="entry name" value="HATPase_C_sf"/>
</dbReference>
<dbReference type="InterPro" id="IPR003594">
    <property type="entry name" value="HATPase_dom"/>
</dbReference>
<dbReference type="Proteomes" id="UP000072763">
    <property type="component" value="Unassembled WGS sequence"/>
</dbReference>
<dbReference type="Pfam" id="PF23539">
    <property type="entry name" value="DUF7134"/>
    <property type="match status" value="1"/>
</dbReference>
<keyword evidence="3" id="KW-0597">Phosphoprotein</keyword>
<dbReference type="InterPro" id="IPR050482">
    <property type="entry name" value="Sensor_HK_TwoCompSys"/>
</dbReference>
<accession>A0A147DUE0</accession>
<dbReference type="STRING" id="465820.NS263_05685"/>
<feature type="transmembrane region" description="Helical" evidence="10">
    <location>
        <begin position="16"/>
        <end position="34"/>
    </location>
</feature>
<dbReference type="GO" id="GO:0000155">
    <property type="term" value="F:phosphorelay sensor kinase activity"/>
    <property type="evidence" value="ECO:0007669"/>
    <property type="project" value="InterPro"/>
</dbReference>
<dbReference type="GO" id="GO:0016020">
    <property type="term" value="C:membrane"/>
    <property type="evidence" value="ECO:0007669"/>
    <property type="project" value="InterPro"/>
</dbReference>
<keyword evidence="10" id="KW-0472">Membrane</keyword>
<dbReference type="InterPro" id="IPR011712">
    <property type="entry name" value="Sig_transdc_His_kin_sub3_dim/P"/>
</dbReference>
<dbReference type="EC" id="2.7.13.3" evidence="2"/>
<feature type="domain" description="DUF7134" evidence="13">
    <location>
        <begin position="11"/>
        <end position="162"/>
    </location>
</feature>
<evidence type="ECO:0000259" key="12">
    <source>
        <dbReference type="Pfam" id="PF07730"/>
    </source>
</evidence>
<reference evidence="14 15" key="1">
    <citation type="journal article" date="2016" name="Front. Microbiol.">
        <title>Genomic Resource of Rice Seed Associated Bacteria.</title>
        <authorList>
            <person name="Midha S."/>
            <person name="Bansal K."/>
            <person name="Sharma S."/>
            <person name="Kumar N."/>
            <person name="Patil P.P."/>
            <person name="Chaudhry V."/>
            <person name="Patil P.B."/>
        </authorList>
    </citation>
    <scope>NUCLEOTIDE SEQUENCE [LARGE SCALE GENOMIC DNA]</scope>
    <source>
        <strain evidence="14 15">NS359</strain>
    </source>
</reference>
<evidence type="ECO:0000256" key="1">
    <source>
        <dbReference type="ARBA" id="ARBA00000085"/>
    </source>
</evidence>
<evidence type="ECO:0000256" key="6">
    <source>
        <dbReference type="ARBA" id="ARBA00022777"/>
    </source>
</evidence>
<evidence type="ECO:0000259" key="11">
    <source>
        <dbReference type="Pfam" id="PF02518"/>
    </source>
</evidence>
<evidence type="ECO:0000256" key="8">
    <source>
        <dbReference type="ARBA" id="ARBA00023012"/>
    </source>
</evidence>
<keyword evidence="10" id="KW-1133">Transmembrane helix</keyword>
<dbReference type="EMBL" id="LDRC01000010">
    <property type="protein sequence ID" value="KTR53815.1"/>
    <property type="molecule type" value="Genomic_DNA"/>
</dbReference>
<feature type="transmembrane region" description="Helical" evidence="10">
    <location>
        <begin position="142"/>
        <end position="164"/>
    </location>
</feature>
<evidence type="ECO:0000259" key="13">
    <source>
        <dbReference type="Pfam" id="PF23539"/>
    </source>
</evidence>
<evidence type="ECO:0000313" key="15">
    <source>
        <dbReference type="Proteomes" id="UP000072763"/>
    </source>
</evidence>
<keyword evidence="10" id="KW-0812">Transmembrane</keyword>
<feature type="transmembrane region" description="Helical" evidence="10">
    <location>
        <begin position="83"/>
        <end position="99"/>
    </location>
</feature>
<gene>
    <name evidence="14" type="ORF">NS359_02120</name>
</gene>
<dbReference type="RefSeq" id="WP_058748793.1">
    <property type="nucleotide sequence ID" value="NZ_LDRC01000010.1"/>
</dbReference>